<accession>A0A544T1V9</accession>
<sequence length="422" mass="49986">MKYEWMIDEVSSYLYGYLKDGVIQIDSFIHKAHFSIDRLQDLLKLRFIKNKRTLIFMNSLEGALGSIKSSTDSNTLESYHEVRGEILWEETLQRRLQTNPKDSFRFITRETERTFNTDENLVLKELLVKLYNYCFDDQFLNIFASRPWYEEVLNNRDFVEKALYQNVYVSRIVRKNVSDRTINKVKSHRKKIYREAAHLLFFIRKIEQEDFTPEQLTEVLHEFFIIPTNEDVLFELYWIVQILKQQNNVTYYLMDGTNSKVASWADGEFDVHLYHNSTGSKFVKFQIHIDELADSANPYLIHKMQSIHQYRELAKTFFNVDKSAIYWGGRPDILIEKVDRKMNRLDSLVIGEIKNTQKMDYVSKGLSELIDYMYLVKNDRGQYLVDTNVQIKGLLCVGAIELKEVEKEKIKVATLFTKDLLI</sequence>
<comment type="caution">
    <text evidence="1">The sequence shown here is derived from an EMBL/GenBank/DDBJ whole genome shotgun (WGS) entry which is preliminary data.</text>
</comment>
<organism evidence="1 2">
    <name type="scientific">Psychrobacillus lasiicapitis</name>
    <dbReference type="NCBI Taxonomy" id="1636719"/>
    <lineage>
        <taxon>Bacteria</taxon>
        <taxon>Bacillati</taxon>
        <taxon>Bacillota</taxon>
        <taxon>Bacilli</taxon>
        <taxon>Bacillales</taxon>
        <taxon>Bacillaceae</taxon>
        <taxon>Psychrobacillus</taxon>
    </lineage>
</organism>
<dbReference type="Proteomes" id="UP000317316">
    <property type="component" value="Unassembled WGS sequence"/>
</dbReference>
<evidence type="ECO:0000313" key="1">
    <source>
        <dbReference type="EMBL" id="TQR11418.1"/>
    </source>
</evidence>
<name>A0A544T1V9_9BACI</name>
<gene>
    <name evidence="1" type="ORF">FG382_15850</name>
</gene>
<evidence type="ECO:0000313" key="2">
    <source>
        <dbReference type="Proteomes" id="UP000317316"/>
    </source>
</evidence>
<reference evidence="1 2" key="1">
    <citation type="submission" date="2019-05" db="EMBL/GenBank/DDBJ databases">
        <title>Psychrobacillus vulpis sp. nov., a new species isolated from feces of a red fox that inhabits in The Tablas de Daimiel Natural Park, Albacete, Spain.</title>
        <authorList>
            <person name="Rodriguez M."/>
            <person name="Reina J.C."/>
            <person name="Bejar V."/>
            <person name="Llamas I."/>
        </authorList>
    </citation>
    <scope>NUCLEOTIDE SEQUENCE [LARGE SCALE GENOMIC DNA]</scope>
    <source>
        <strain evidence="1 2">NEAU-3TGS17</strain>
    </source>
</reference>
<dbReference type="AlphaFoldDB" id="A0A544T1V9"/>
<dbReference type="RefSeq" id="WP_142539863.1">
    <property type="nucleotide sequence ID" value="NZ_BMIE01000007.1"/>
</dbReference>
<protein>
    <submittedName>
        <fullName evidence="1">Uncharacterized protein</fullName>
    </submittedName>
</protein>
<proteinExistence type="predicted"/>
<keyword evidence="2" id="KW-1185">Reference proteome</keyword>
<dbReference type="EMBL" id="VDGH01000009">
    <property type="protein sequence ID" value="TQR11418.1"/>
    <property type="molecule type" value="Genomic_DNA"/>
</dbReference>
<dbReference type="OrthoDB" id="2804813at2"/>